<dbReference type="PANTHER" id="PTHR46663">
    <property type="entry name" value="DIGUANYLATE CYCLASE DGCT-RELATED"/>
    <property type="match status" value="1"/>
</dbReference>
<dbReference type="NCBIfam" id="TIGR00254">
    <property type="entry name" value="GGDEF"/>
    <property type="match status" value="1"/>
</dbReference>
<dbReference type="SUPFAM" id="SSF55073">
    <property type="entry name" value="Nucleotide cyclase"/>
    <property type="match status" value="1"/>
</dbReference>
<sequence>MGPTIPPESFIDLLLDALCVVDRDGYVRYVSAASERVFGYLPEEMIGRRILDFVHPEDLEKTRQAVKEILRGELKPHFENRYIRKDGSTAHIMWSARWSEKEQIRVAVARDVTQRKRAEAMQAAMYAISDAANSSDSLPAMFRRIHQVVEGLMSAPAFMVALVDTQGGELYFPYNADRHETRTHGFSQDIGSLCEQVIRSARALLLTPGSSVAFSPQAIDTSHVEVRHHWLGVPLKSSQGVFGAIAVQRQSKSACYTDEDRELLEFVGIQVAAAVERKQMQAQLEHMARYDQLTELPNRSLVLDRIQTALARAAREVGFLAILYLDLDDFKQVNDTYGHAVGDQVLQEMARRLVQGVRAADTVGRLGGDEFIVLLDGIEQPSDADSVAEKLRATLSEPYELPMASLTLIPSIGVAVYPEHGDNHEALIRYADSAMYRMKKGRPDPVS</sequence>
<dbReference type="Gene3D" id="3.30.450.40">
    <property type="match status" value="1"/>
</dbReference>
<dbReference type="Pfam" id="PF08447">
    <property type="entry name" value="PAS_3"/>
    <property type="match status" value="1"/>
</dbReference>
<dbReference type="Proteomes" id="UP000193100">
    <property type="component" value="Chromosome"/>
</dbReference>
<dbReference type="CDD" id="cd00130">
    <property type="entry name" value="PAS"/>
    <property type="match status" value="1"/>
</dbReference>
<dbReference type="GeneID" id="77256903"/>
<dbReference type="EC" id="3.1.4.52" evidence="4"/>
<dbReference type="PANTHER" id="PTHR46663:SF2">
    <property type="entry name" value="GGDEF DOMAIN-CONTAINING PROTEIN"/>
    <property type="match status" value="1"/>
</dbReference>
<dbReference type="InterPro" id="IPR013655">
    <property type="entry name" value="PAS_fold_3"/>
</dbReference>
<evidence type="ECO:0000256" key="1">
    <source>
        <dbReference type="ARBA" id="ARBA00001946"/>
    </source>
</evidence>
<dbReference type="InterPro" id="IPR000014">
    <property type="entry name" value="PAS"/>
</dbReference>
<name>A0A1W6KC94_9GAMM</name>
<gene>
    <name evidence="4" type="primary">gmr</name>
    <name evidence="4" type="ORF">MARSALSMR5_02975</name>
</gene>
<dbReference type="InterPro" id="IPR029787">
    <property type="entry name" value="Nucleotide_cyclase"/>
</dbReference>
<dbReference type="PROSITE" id="PS50112">
    <property type="entry name" value="PAS"/>
    <property type="match status" value="1"/>
</dbReference>
<comment type="cofactor">
    <cofactor evidence="1">
        <name>Mg(2+)</name>
        <dbReference type="ChEBI" id="CHEBI:18420"/>
    </cofactor>
</comment>
<dbReference type="InterPro" id="IPR035965">
    <property type="entry name" value="PAS-like_dom_sf"/>
</dbReference>
<evidence type="ECO:0000259" key="3">
    <source>
        <dbReference type="PROSITE" id="PS50887"/>
    </source>
</evidence>
<organism evidence="4 5">
    <name type="scientific">Marinobacter salarius</name>
    <dbReference type="NCBI Taxonomy" id="1420917"/>
    <lineage>
        <taxon>Bacteria</taxon>
        <taxon>Pseudomonadati</taxon>
        <taxon>Pseudomonadota</taxon>
        <taxon>Gammaproteobacteria</taxon>
        <taxon>Pseudomonadales</taxon>
        <taxon>Marinobacteraceae</taxon>
        <taxon>Marinobacter</taxon>
    </lineage>
</organism>
<dbReference type="CDD" id="cd01949">
    <property type="entry name" value="GGDEF"/>
    <property type="match status" value="1"/>
</dbReference>
<dbReference type="Gene3D" id="3.30.450.20">
    <property type="entry name" value="PAS domain"/>
    <property type="match status" value="1"/>
</dbReference>
<dbReference type="Pfam" id="PF00990">
    <property type="entry name" value="GGDEF"/>
    <property type="match status" value="1"/>
</dbReference>
<dbReference type="InterPro" id="IPR003018">
    <property type="entry name" value="GAF"/>
</dbReference>
<dbReference type="EMBL" id="CP020931">
    <property type="protein sequence ID" value="ARM85021.1"/>
    <property type="molecule type" value="Genomic_DNA"/>
</dbReference>
<feature type="domain" description="GGDEF" evidence="3">
    <location>
        <begin position="318"/>
        <end position="447"/>
    </location>
</feature>
<dbReference type="SUPFAM" id="SSF55781">
    <property type="entry name" value="GAF domain-like"/>
    <property type="match status" value="1"/>
</dbReference>
<dbReference type="AlphaFoldDB" id="A0A1W6KC94"/>
<feature type="domain" description="PAS" evidence="2">
    <location>
        <begin position="11"/>
        <end position="73"/>
    </location>
</feature>
<dbReference type="RefSeq" id="WP_085681392.1">
    <property type="nucleotide sequence ID" value="NZ_CP020931.1"/>
</dbReference>
<dbReference type="NCBIfam" id="TIGR00229">
    <property type="entry name" value="sensory_box"/>
    <property type="match status" value="1"/>
</dbReference>
<proteinExistence type="predicted"/>
<dbReference type="SMART" id="SM00091">
    <property type="entry name" value="PAS"/>
    <property type="match status" value="1"/>
</dbReference>
<keyword evidence="4" id="KW-0378">Hydrolase</keyword>
<reference evidence="4 5" key="1">
    <citation type="submission" date="2017-04" db="EMBL/GenBank/DDBJ databases">
        <title>Genome Sequence of Marinobacter salarius strain SMR5 Isolated from a culture of the Diatom Skeletonema marinoi.</title>
        <authorList>
            <person name="Topel M."/>
            <person name="Pinder M.I.M."/>
            <person name="Johansson O.N."/>
            <person name="Kourtchenko O."/>
            <person name="Godhe A."/>
            <person name="Clarke A.K."/>
        </authorList>
    </citation>
    <scope>NUCLEOTIDE SEQUENCE [LARGE SCALE GENOMIC DNA]</scope>
    <source>
        <strain evidence="4 5">SMR5</strain>
    </source>
</reference>
<dbReference type="SMART" id="SM00065">
    <property type="entry name" value="GAF"/>
    <property type="match status" value="1"/>
</dbReference>
<accession>A0A1W6KC94</accession>
<dbReference type="GO" id="GO:0071111">
    <property type="term" value="F:cyclic-guanylate-specific phosphodiesterase activity"/>
    <property type="evidence" value="ECO:0007669"/>
    <property type="project" value="UniProtKB-EC"/>
</dbReference>
<dbReference type="SUPFAM" id="SSF55785">
    <property type="entry name" value="PYP-like sensor domain (PAS domain)"/>
    <property type="match status" value="1"/>
</dbReference>
<dbReference type="PROSITE" id="PS50887">
    <property type="entry name" value="GGDEF"/>
    <property type="match status" value="1"/>
</dbReference>
<dbReference type="Pfam" id="PF13185">
    <property type="entry name" value="GAF_2"/>
    <property type="match status" value="1"/>
</dbReference>
<evidence type="ECO:0000313" key="4">
    <source>
        <dbReference type="EMBL" id="ARM85021.1"/>
    </source>
</evidence>
<dbReference type="SMART" id="SM00267">
    <property type="entry name" value="GGDEF"/>
    <property type="match status" value="1"/>
</dbReference>
<dbReference type="InterPro" id="IPR043128">
    <property type="entry name" value="Rev_trsase/Diguanyl_cyclase"/>
</dbReference>
<dbReference type="Gene3D" id="3.30.70.270">
    <property type="match status" value="1"/>
</dbReference>
<dbReference type="InterPro" id="IPR052163">
    <property type="entry name" value="DGC-Regulatory_Protein"/>
</dbReference>
<protein>
    <submittedName>
        <fullName evidence="4">Cyclic di-GMP phosphodiesterase Gmr</fullName>
        <ecNumber evidence="4">3.1.4.52</ecNumber>
    </submittedName>
</protein>
<dbReference type="FunFam" id="3.30.70.270:FF:000001">
    <property type="entry name" value="Diguanylate cyclase domain protein"/>
    <property type="match status" value="1"/>
</dbReference>
<dbReference type="InterPro" id="IPR000160">
    <property type="entry name" value="GGDEF_dom"/>
</dbReference>
<evidence type="ECO:0000313" key="5">
    <source>
        <dbReference type="Proteomes" id="UP000193100"/>
    </source>
</evidence>
<evidence type="ECO:0000259" key="2">
    <source>
        <dbReference type="PROSITE" id="PS50112"/>
    </source>
</evidence>
<dbReference type="InterPro" id="IPR029016">
    <property type="entry name" value="GAF-like_dom_sf"/>
</dbReference>